<dbReference type="InterPro" id="IPR050570">
    <property type="entry name" value="Cell_wall_metabolism_enzyme"/>
</dbReference>
<dbReference type="RefSeq" id="WP_338780342.1">
    <property type="nucleotide sequence ID" value="NZ_CP147407.1"/>
</dbReference>
<sequence length="139" mass="15331">MKKGQTYKGNPLKNESYYAFGQPVAAPLEGTVIKTVDGLKDNVPGELNPDHPEGNYVVIKHKNGEYSILAHFMKNSIKVREGEKVKTGQILGKCGNSGNSTEAHIHFQVSSSPDIMTGKSIRIQFENGKEPVRGEYTRK</sequence>
<feature type="domain" description="M23ase beta-sheet core" evidence="1">
    <location>
        <begin position="20"/>
        <end position="111"/>
    </location>
</feature>
<dbReference type="Proteomes" id="UP001377337">
    <property type="component" value="Chromosome"/>
</dbReference>
<evidence type="ECO:0000259" key="1">
    <source>
        <dbReference type="Pfam" id="PF01551"/>
    </source>
</evidence>
<dbReference type="Gene3D" id="2.70.70.10">
    <property type="entry name" value="Glucose Permease (Domain IIA)"/>
    <property type="match status" value="1"/>
</dbReference>
<keyword evidence="2" id="KW-0378">Hydrolase</keyword>
<dbReference type="Pfam" id="PF01551">
    <property type="entry name" value="Peptidase_M23"/>
    <property type="match status" value="1"/>
</dbReference>
<dbReference type="InterPro" id="IPR016047">
    <property type="entry name" value="M23ase_b-sheet_dom"/>
</dbReference>
<organism evidence="2 3">
    <name type="scientific">Metabacillus sediminis</name>
    <dbReference type="NCBI Taxonomy" id="3117746"/>
    <lineage>
        <taxon>Bacteria</taxon>
        <taxon>Bacillati</taxon>
        <taxon>Bacillota</taxon>
        <taxon>Bacilli</taxon>
        <taxon>Bacillales</taxon>
        <taxon>Bacillaceae</taxon>
        <taxon>Metabacillus</taxon>
    </lineage>
</organism>
<gene>
    <name evidence="2" type="ORF">WCV65_04225</name>
</gene>
<dbReference type="PANTHER" id="PTHR21666:SF270">
    <property type="entry name" value="MUREIN HYDROLASE ACTIVATOR ENVC"/>
    <property type="match status" value="1"/>
</dbReference>
<evidence type="ECO:0000313" key="3">
    <source>
        <dbReference type="Proteomes" id="UP001377337"/>
    </source>
</evidence>
<dbReference type="SUPFAM" id="SSF51261">
    <property type="entry name" value="Duplicated hybrid motif"/>
    <property type="match status" value="1"/>
</dbReference>
<dbReference type="PANTHER" id="PTHR21666">
    <property type="entry name" value="PEPTIDASE-RELATED"/>
    <property type="match status" value="1"/>
</dbReference>
<accession>A0ABZ2NIT9</accession>
<name>A0ABZ2NIT9_9BACI</name>
<dbReference type="GO" id="GO:0016787">
    <property type="term" value="F:hydrolase activity"/>
    <property type="evidence" value="ECO:0007669"/>
    <property type="project" value="UniProtKB-KW"/>
</dbReference>
<dbReference type="EMBL" id="CP147407">
    <property type="protein sequence ID" value="WXB97713.1"/>
    <property type="molecule type" value="Genomic_DNA"/>
</dbReference>
<dbReference type="CDD" id="cd12797">
    <property type="entry name" value="M23_peptidase"/>
    <property type="match status" value="1"/>
</dbReference>
<dbReference type="InterPro" id="IPR011055">
    <property type="entry name" value="Dup_hybrid_motif"/>
</dbReference>
<keyword evidence="3" id="KW-1185">Reference proteome</keyword>
<proteinExistence type="predicted"/>
<protein>
    <submittedName>
        <fullName evidence="2">M23 family metallopeptidase</fullName>
        <ecNumber evidence="2">3.4.-.-</ecNumber>
    </submittedName>
</protein>
<reference evidence="2 3" key="1">
    <citation type="submission" date="2024-02" db="EMBL/GenBank/DDBJ databases">
        <title>Seven novel Bacillus-like species.</title>
        <authorList>
            <person name="Liu G."/>
        </authorList>
    </citation>
    <scope>NUCLEOTIDE SEQUENCE [LARGE SCALE GENOMIC DNA]</scope>
    <source>
        <strain evidence="2 3">FJAT-52054</strain>
    </source>
</reference>
<evidence type="ECO:0000313" key="2">
    <source>
        <dbReference type="EMBL" id="WXB97713.1"/>
    </source>
</evidence>
<dbReference type="EC" id="3.4.-.-" evidence="2"/>